<feature type="region of interest" description="Disordered" evidence="1">
    <location>
        <begin position="324"/>
        <end position="348"/>
    </location>
</feature>
<evidence type="ECO:0000313" key="3">
    <source>
        <dbReference type="Proteomes" id="UP000076842"/>
    </source>
</evidence>
<sequence>MRTRQTPHSPSPTESATTTSTQPARADPDTVSTIDGQAENDVQEKPTTPKASHAILSASIEQRTTEEQLQNVPMSSSTRLKNLLLWLKEAGYNLADKEDLKILKWGTISDVDGVVLHDGENAAQLTLVARISEDGFNLTPHGGWRQDNTFSKELSKQKATANLVSPQKIPFDAYYEEAKRNIKELQIRAAHPGTDIISVVKEDGIRISWPLFERRPTEEKEDWLGDATVDKVTSATEWNDWPVPANVRNELNHIKTSHVPLQLPAYDVTGNLISPTYWREELQGAVVKLKLVMRYYYIAKDNKSTFVLIPYDIVVIGKPVVTSRSPTKKRKLEDGPSENTRRRPPPTL</sequence>
<keyword evidence="3" id="KW-1185">Reference proteome</keyword>
<dbReference type="InParanoid" id="A0A165ISJ2"/>
<gene>
    <name evidence="2" type="ORF">CALCODRAFT_506554</name>
</gene>
<accession>A0A165ISJ2</accession>
<dbReference type="EMBL" id="KV423927">
    <property type="protein sequence ID" value="KZT60923.1"/>
    <property type="molecule type" value="Genomic_DNA"/>
</dbReference>
<organism evidence="2 3">
    <name type="scientific">Calocera cornea HHB12733</name>
    <dbReference type="NCBI Taxonomy" id="1353952"/>
    <lineage>
        <taxon>Eukaryota</taxon>
        <taxon>Fungi</taxon>
        <taxon>Dikarya</taxon>
        <taxon>Basidiomycota</taxon>
        <taxon>Agaricomycotina</taxon>
        <taxon>Dacrymycetes</taxon>
        <taxon>Dacrymycetales</taxon>
        <taxon>Dacrymycetaceae</taxon>
        <taxon>Calocera</taxon>
    </lineage>
</organism>
<dbReference type="Proteomes" id="UP000076842">
    <property type="component" value="Unassembled WGS sequence"/>
</dbReference>
<feature type="region of interest" description="Disordered" evidence="1">
    <location>
        <begin position="1"/>
        <end position="52"/>
    </location>
</feature>
<feature type="compositionally biased region" description="Low complexity" evidence="1">
    <location>
        <begin position="1"/>
        <end position="23"/>
    </location>
</feature>
<proteinExistence type="predicted"/>
<dbReference type="OrthoDB" id="3403974at2759"/>
<evidence type="ECO:0000313" key="2">
    <source>
        <dbReference type="EMBL" id="KZT60923.1"/>
    </source>
</evidence>
<protein>
    <submittedName>
        <fullName evidence="2">Uncharacterized protein</fullName>
    </submittedName>
</protein>
<reference evidence="2 3" key="1">
    <citation type="journal article" date="2016" name="Mol. Biol. Evol.">
        <title>Comparative Genomics of Early-Diverging Mushroom-Forming Fungi Provides Insights into the Origins of Lignocellulose Decay Capabilities.</title>
        <authorList>
            <person name="Nagy L.G."/>
            <person name="Riley R."/>
            <person name="Tritt A."/>
            <person name="Adam C."/>
            <person name="Daum C."/>
            <person name="Floudas D."/>
            <person name="Sun H."/>
            <person name="Yadav J.S."/>
            <person name="Pangilinan J."/>
            <person name="Larsson K.H."/>
            <person name="Matsuura K."/>
            <person name="Barry K."/>
            <person name="Labutti K."/>
            <person name="Kuo R."/>
            <person name="Ohm R.A."/>
            <person name="Bhattacharya S.S."/>
            <person name="Shirouzu T."/>
            <person name="Yoshinaga Y."/>
            <person name="Martin F.M."/>
            <person name="Grigoriev I.V."/>
            <person name="Hibbett D.S."/>
        </authorList>
    </citation>
    <scope>NUCLEOTIDE SEQUENCE [LARGE SCALE GENOMIC DNA]</scope>
    <source>
        <strain evidence="2 3">HHB12733</strain>
    </source>
</reference>
<dbReference type="AlphaFoldDB" id="A0A165ISJ2"/>
<evidence type="ECO:0000256" key="1">
    <source>
        <dbReference type="SAM" id="MobiDB-lite"/>
    </source>
</evidence>
<name>A0A165ISJ2_9BASI</name>